<sequence>MADEVPTYRRHLSTSLALGGNQRPRSSENDRDARLFAADEVSASAEEPLLSPEGDQPFVLPVDRQATLNPKLL</sequence>
<dbReference type="VEuPathDB" id="VectorBase:ISCP_014980"/>
<protein>
    <submittedName>
        <fullName evidence="2 3">Uncharacterized protein</fullName>
    </submittedName>
</protein>
<evidence type="ECO:0000313" key="4">
    <source>
        <dbReference type="Proteomes" id="UP000001555"/>
    </source>
</evidence>
<proteinExistence type="evidence at protein level"/>
<dbReference type="HOGENOM" id="CLU_2707535_0_0_1"/>
<dbReference type="Proteomes" id="UP000001555">
    <property type="component" value="Unassembled WGS sequence"/>
</dbReference>
<dbReference type="AlphaFoldDB" id="B7Q1C2"/>
<organism>
    <name type="scientific">Ixodes scapularis</name>
    <name type="common">Black-legged tick</name>
    <name type="synonym">Deer tick</name>
    <dbReference type="NCBI Taxonomy" id="6945"/>
    <lineage>
        <taxon>Eukaryota</taxon>
        <taxon>Metazoa</taxon>
        <taxon>Ecdysozoa</taxon>
        <taxon>Arthropoda</taxon>
        <taxon>Chelicerata</taxon>
        <taxon>Arachnida</taxon>
        <taxon>Acari</taxon>
        <taxon>Parasitiformes</taxon>
        <taxon>Ixodida</taxon>
        <taxon>Ixodoidea</taxon>
        <taxon>Ixodidae</taxon>
        <taxon>Ixodinae</taxon>
        <taxon>Ixodes</taxon>
    </lineage>
</organism>
<dbReference type="InParanoid" id="B7Q1C2"/>
<dbReference type="EnsemblMetazoa" id="ISCW008809-RA">
    <property type="protein sequence ID" value="ISCW008809-PA"/>
    <property type="gene ID" value="ISCW008809"/>
</dbReference>
<evidence type="ECO:0000313" key="2">
    <source>
        <dbReference type="EMBL" id="EEC12644.1"/>
    </source>
</evidence>
<dbReference type="OrthoDB" id="46396at2759"/>
<evidence type="ECO:0000256" key="1">
    <source>
        <dbReference type="SAM" id="MobiDB-lite"/>
    </source>
</evidence>
<evidence type="ECO:0000313" key="3">
    <source>
        <dbReference type="EnsemblMetazoa" id="ISCW008809-PA"/>
    </source>
</evidence>
<feature type="compositionally biased region" description="Basic and acidic residues" evidence="1">
    <location>
        <begin position="25"/>
        <end position="34"/>
    </location>
</feature>
<dbReference type="EMBL" id="ABJB010881652">
    <property type="status" value="NOT_ANNOTATED_CDS"/>
    <property type="molecule type" value="Genomic_DNA"/>
</dbReference>
<feature type="region of interest" description="Disordered" evidence="1">
    <location>
        <begin position="1"/>
        <end position="62"/>
    </location>
</feature>
<keyword evidence="5" id="KW-1267">Proteomics identification</keyword>
<dbReference type="EMBL" id="DS836931">
    <property type="protein sequence ID" value="EEC12644.1"/>
    <property type="molecule type" value="Genomic_DNA"/>
</dbReference>
<name>B7Q1C2_IXOSC</name>
<reference evidence="2 4" key="1">
    <citation type="submission" date="2008-03" db="EMBL/GenBank/DDBJ databases">
        <title>Annotation of Ixodes scapularis.</title>
        <authorList>
            <consortium name="Ixodes scapularis Genome Project Consortium"/>
            <person name="Caler E."/>
            <person name="Hannick L.I."/>
            <person name="Bidwell S."/>
            <person name="Joardar V."/>
            <person name="Thiagarajan M."/>
            <person name="Amedeo P."/>
            <person name="Galinsky K.J."/>
            <person name="Schobel S."/>
            <person name="Inman J."/>
            <person name="Hostetler J."/>
            <person name="Miller J."/>
            <person name="Hammond M."/>
            <person name="Megy K."/>
            <person name="Lawson D."/>
            <person name="Kodira C."/>
            <person name="Sutton G."/>
            <person name="Meyer J."/>
            <person name="Hill C.A."/>
            <person name="Birren B."/>
            <person name="Nene V."/>
            <person name="Collins F."/>
            <person name="Alarcon-Chaidez F."/>
            <person name="Wikel S."/>
            <person name="Strausberg R."/>
        </authorList>
    </citation>
    <scope>NUCLEOTIDE SEQUENCE [LARGE SCALE GENOMIC DNA]</scope>
    <source>
        <strain evidence="4">Wikel</strain>
        <strain evidence="2">Wikel colony</strain>
    </source>
</reference>
<dbReference type="VEuPathDB" id="VectorBase:ISCI008809"/>
<keyword evidence="4" id="KW-1185">Reference proteome</keyword>
<dbReference type="PaxDb" id="6945-B7Q1C2"/>
<gene>
    <name evidence="2" type="ORF">IscW_ISCW008809</name>
</gene>
<accession>B7Q1C2</accession>
<evidence type="ECO:0007829" key="5">
    <source>
        <dbReference type="PeptideAtlas" id="B7Q1C2"/>
    </source>
</evidence>
<dbReference type="VEuPathDB" id="VectorBase:ISCW008809"/>
<reference evidence="3" key="2">
    <citation type="submission" date="2020-05" db="UniProtKB">
        <authorList>
            <consortium name="EnsemblMetazoa"/>
        </authorList>
    </citation>
    <scope>IDENTIFICATION</scope>
    <source>
        <strain evidence="3">wikel</strain>
    </source>
</reference>